<reference evidence="1" key="1">
    <citation type="submission" date="2022-08" db="EMBL/GenBank/DDBJ databases">
        <title>Genome Sequence of Pycnoporus sanguineus.</title>
        <authorList>
            <person name="Buettner E."/>
        </authorList>
    </citation>
    <scope>NUCLEOTIDE SEQUENCE</scope>
    <source>
        <strain evidence="1">CG-C14</strain>
    </source>
</reference>
<keyword evidence="2" id="KW-1185">Reference proteome</keyword>
<proteinExistence type="predicted"/>
<dbReference type="EMBL" id="JANSHE010004501">
    <property type="protein sequence ID" value="KAJ2976955.1"/>
    <property type="molecule type" value="Genomic_DNA"/>
</dbReference>
<gene>
    <name evidence="1" type="ORF">NUW54_g11486</name>
</gene>
<evidence type="ECO:0000313" key="1">
    <source>
        <dbReference type="EMBL" id="KAJ2976955.1"/>
    </source>
</evidence>
<comment type="caution">
    <text evidence="1">The sequence shown here is derived from an EMBL/GenBank/DDBJ whole genome shotgun (WGS) entry which is preliminary data.</text>
</comment>
<protein>
    <submittedName>
        <fullName evidence="1">Uncharacterized protein</fullName>
    </submittedName>
</protein>
<dbReference type="Proteomes" id="UP001144978">
    <property type="component" value="Unassembled WGS sequence"/>
</dbReference>
<sequence length="189" mass="21107">MALRHTRRWQVASKEMVKQGVKGKIVFVSSILAYFSIVGYSTYCPGKFALRGLAEALHSEFKLYDIDVHISFPGTIYTPGYEQENKTKPKITLKIEESDGGATPAYVAETILKGVQQGKFHITGDFIGNVFRASSAGSSPRNSYIADLFYGLVGYIALPIWRNSVDDTVRAHRREHQEYLQQNGLLGRA</sequence>
<organism evidence="1 2">
    <name type="scientific">Trametes sanguinea</name>
    <dbReference type="NCBI Taxonomy" id="158606"/>
    <lineage>
        <taxon>Eukaryota</taxon>
        <taxon>Fungi</taxon>
        <taxon>Dikarya</taxon>
        <taxon>Basidiomycota</taxon>
        <taxon>Agaricomycotina</taxon>
        <taxon>Agaricomycetes</taxon>
        <taxon>Polyporales</taxon>
        <taxon>Polyporaceae</taxon>
        <taxon>Trametes</taxon>
    </lineage>
</organism>
<accession>A0ACC1NCB4</accession>
<evidence type="ECO:0000313" key="2">
    <source>
        <dbReference type="Proteomes" id="UP001144978"/>
    </source>
</evidence>
<name>A0ACC1NCB4_9APHY</name>